<gene>
    <name evidence="4" type="ORF">ALO43_05432</name>
</gene>
<dbReference type="PANTHER" id="PTHR47572">
    <property type="entry name" value="LIPOPROTEIN-RELATED"/>
    <property type="match status" value="1"/>
</dbReference>
<dbReference type="SUPFAM" id="SSF63829">
    <property type="entry name" value="Calcium-dependent phosphotriesterase"/>
    <property type="match status" value="1"/>
</dbReference>
<evidence type="ECO:0000313" key="4">
    <source>
        <dbReference type="EMBL" id="KPY94274.1"/>
    </source>
</evidence>
<dbReference type="PANTHER" id="PTHR47572:SF4">
    <property type="entry name" value="LACTONASE DRP35"/>
    <property type="match status" value="1"/>
</dbReference>
<evidence type="ECO:0000259" key="3">
    <source>
        <dbReference type="Pfam" id="PF08450"/>
    </source>
</evidence>
<keyword evidence="2" id="KW-0732">Signal</keyword>
<feature type="domain" description="SMP-30/Gluconolactonase/LRE-like region" evidence="3">
    <location>
        <begin position="74"/>
        <end position="333"/>
    </location>
</feature>
<keyword evidence="1" id="KW-0378">Hydrolase</keyword>
<name>A0AA40P2D3_9PSED</name>
<sequence>MRLLNDRTKHMNRFSSHPGKKTSVLVLGVALLAAGAAMAADVTSSVKVEALDTRFAALVQPDAQAHLLTADAQWAEGPLCLPDGGVIWSDVKANKVMSWKEQGGVSTLLDPAHYQNGRARDSKGHIVAASHGERAIVRQEPDGQWRTLVDRYQGKRLNSPNDVVVDDRGGIWFSDPTFGVLNEAESYGGKPEQGGEYLYHYDPERDTLTRLDTPGLHSPNGLAFSPDKHLLYVADSQLAHDFKNSKLAHRIMVYEVRDGALSAGRVFADIAPGIPDGVKVDAQGNVWSSSKEGVQVFSAKGDLLGRLKVDAEDTGNLAFCSTGSQHWVYITAANKVLRVPVLVAGSQRP</sequence>
<dbReference type="InterPro" id="IPR051262">
    <property type="entry name" value="SMP-30/CGR1_Lactonase"/>
</dbReference>
<dbReference type="Gene3D" id="2.120.10.30">
    <property type="entry name" value="TolB, C-terminal domain"/>
    <property type="match status" value="1"/>
</dbReference>
<organism evidence="4 5">
    <name type="scientific">Pseudomonas tremae</name>
    <dbReference type="NCBI Taxonomy" id="200454"/>
    <lineage>
        <taxon>Bacteria</taxon>
        <taxon>Pseudomonadati</taxon>
        <taxon>Pseudomonadota</taxon>
        <taxon>Gammaproteobacteria</taxon>
        <taxon>Pseudomonadales</taxon>
        <taxon>Pseudomonadaceae</taxon>
        <taxon>Pseudomonas</taxon>
    </lineage>
</organism>
<reference evidence="4 5" key="1">
    <citation type="submission" date="2015-09" db="EMBL/GenBank/DDBJ databases">
        <title>Genome announcement of multiple Pseudomonas syringae strains.</title>
        <authorList>
            <person name="Thakur S."/>
            <person name="Wang P.W."/>
            <person name="Gong Y."/>
            <person name="Weir B.S."/>
            <person name="Guttman D.S."/>
        </authorList>
    </citation>
    <scope>NUCLEOTIDE SEQUENCE [LARGE SCALE GENOMIC DNA]</scope>
    <source>
        <strain evidence="4 5">ICMP9151</strain>
    </source>
</reference>
<protein>
    <submittedName>
        <fullName evidence="4">Gluconolactonase</fullName>
    </submittedName>
</protein>
<accession>A0AA40P2D3</accession>
<feature type="chain" id="PRO_5041440695" evidence="2">
    <location>
        <begin position="40"/>
        <end position="349"/>
    </location>
</feature>
<evidence type="ECO:0000256" key="1">
    <source>
        <dbReference type="ARBA" id="ARBA00022801"/>
    </source>
</evidence>
<dbReference type="Pfam" id="PF08450">
    <property type="entry name" value="SGL"/>
    <property type="match status" value="1"/>
</dbReference>
<proteinExistence type="predicted"/>
<dbReference type="Proteomes" id="UP000050523">
    <property type="component" value="Unassembled WGS sequence"/>
</dbReference>
<dbReference type="InterPro" id="IPR011042">
    <property type="entry name" value="6-blade_b-propeller_TolB-like"/>
</dbReference>
<dbReference type="AlphaFoldDB" id="A0AA40P2D3"/>
<dbReference type="InterPro" id="IPR013658">
    <property type="entry name" value="SGL"/>
</dbReference>
<evidence type="ECO:0000256" key="2">
    <source>
        <dbReference type="SAM" id="SignalP"/>
    </source>
</evidence>
<feature type="signal peptide" evidence="2">
    <location>
        <begin position="1"/>
        <end position="39"/>
    </location>
</feature>
<evidence type="ECO:0000313" key="5">
    <source>
        <dbReference type="Proteomes" id="UP000050523"/>
    </source>
</evidence>
<dbReference type="EMBL" id="LJRO01000384">
    <property type="protein sequence ID" value="KPY94274.1"/>
    <property type="molecule type" value="Genomic_DNA"/>
</dbReference>
<dbReference type="GO" id="GO:0016787">
    <property type="term" value="F:hydrolase activity"/>
    <property type="evidence" value="ECO:0007669"/>
    <property type="project" value="UniProtKB-KW"/>
</dbReference>
<comment type="caution">
    <text evidence="4">The sequence shown here is derived from an EMBL/GenBank/DDBJ whole genome shotgun (WGS) entry which is preliminary data.</text>
</comment>